<accession>A0A0A9BDM0</accession>
<protein>
    <submittedName>
        <fullName evidence="1">Uncharacterized protein</fullName>
    </submittedName>
</protein>
<dbReference type="EMBL" id="GBRH01236464">
    <property type="protein sequence ID" value="JAD61431.1"/>
    <property type="molecule type" value="Transcribed_RNA"/>
</dbReference>
<organism evidence="1">
    <name type="scientific">Arundo donax</name>
    <name type="common">Giant reed</name>
    <name type="synonym">Donax arundinaceus</name>
    <dbReference type="NCBI Taxonomy" id="35708"/>
    <lineage>
        <taxon>Eukaryota</taxon>
        <taxon>Viridiplantae</taxon>
        <taxon>Streptophyta</taxon>
        <taxon>Embryophyta</taxon>
        <taxon>Tracheophyta</taxon>
        <taxon>Spermatophyta</taxon>
        <taxon>Magnoliopsida</taxon>
        <taxon>Liliopsida</taxon>
        <taxon>Poales</taxon>
        <taxon>Poaceae</taxon>
        <taxon>PACMAD clade</taxon>
        <taxon>Arundinoideae</taxon>
        <taxon>Arundineae</taxon>
        <taxon>Arundo</taxon>
    </lineage>
</organism>
<reference evidence="1" key="2">
    <citation type="journal article" date="2015" name="Data Brief">
        <title>Shoot transcriptome of the giant reed, Arundo donax.</title>
        <authorList>
            <person name="Barrero R.A."/>
            <person name="Guerrero F.D."/>
            <person name="Moolhuijzen P."/>
            <person name="Goolsby J.A."/>
            <person name="Tidwell J."/>
            <person name="Bellgard S.E."/>
            <person name="Bellgard M.I."/>
        </authorList>
    </citation>
    <scope>NUCLEOTIDE SEQUENCE</scope>
    <source>
        <tissue evidence="1">Shoot tissue taken approximately 20 cm above the soil surface</tissue>
    </source>
</reference>
<proteinExistence type="predicted"/>
<evidence type="ECO:0000313" key="1">
    <source>
        <dbReference type="EMBL" id="JAD61431.1"/>
    </source>
</evidence>
<sequence>MESLDHCLENNRWLPAAFSFFENLVYVASLLPTTFSFENLVSVASLFL</sequence>
<name>A0A0A9BDM0_ARUDO</name>
<dbReference type="AlphaFoldDB" id="A0A0A9BDM0"/>
<reference evidence="1" key="1">
    <citation type="submission" date="2014-09" db="EMBL/GenBank/DDBJ databases">
        <authorList>
            <person name="Magalhaes I.L.F."/>
            <person name="Oliveira U."/>
            <person name="Santos F.R."/>
            <person name="Vidigal T.H.D.A."/>
            <person name="Brescovit A.D."/>
            <person name="Santos A.J."/>
        </authorList>
    </citation>
    <scope>NUCLEOTIDE SEQUENCE</scope>
    <source>
        <tissue evidence="1">Shoot tissue taken approximately 20 cm above the soil surface</tissue>
    </source>
</reference>